<dbReference type="EMBL" id="WHNX01000037">
    <property type="protein sequence ID" value="MPW27061.1"/>
    <property type="molecule type" value="Genomic_DNA"/>
</dbReference>
<keyword evidence="1" id="KW-0547">Nucleotide-binding</keyword>
<keyword evidence="1" id="KW-0067">ATP-binding</keyword>
<dbReference type="GO" id="GO:0005524">
    <property type="term" value="F:ATP binding"/>
    <property type="evidence" value="ECO:0007669"/>
    <property type="project" value="UniProtKB-KW"/>
</dbReference>
<evidence type="ECO:0000313" key="1">
    <source>
        <dbReference type="EMBL" id="MPW27061.1"/>
    </source>
</evidence>
<proteinExistence type="predicted"/>
<reference evidence="1 2" key="1">
    <citation type="submission" date="2019-10" db="EMBL/GenBank/DDBJ databases">
        <title>Alkalibaculum tamaniensis sp.nov., a new alkaliphilic acetogen, isolated on methoxylated aromatics from a mud volcano.</title>
        <authorList>
            <person name="Khomyakova M.A."/>
            <person name="Merkel A.Y."/>
            <person name="Bonch-Osmolovskaya E.A."/>
            <person name="Slobodkin A.I."/>
        </authorList>
    </citation>
    <scope>NUCLEOTIDE SEQUENCE [LARGE SCALE GENOMIC DNA]</scope>
    <source>
        <strain evidence="1 2">M08DMB</strain>
    </source>
</reference>
<keyword evidence="2" id="KW-1185">Reference proteome</keyword>
<name>A0A6A7KCM8_9FIRM</name>
<dbReference type="AlphaFoldDB" id="A0A6A7KCM8"/>
<gene>
    <name evidence="1" type="ORF">GC105_14850</name>
</gene>
<organism evidence="1 2">
    <name type="scientific">Alkalibaculum sporogenes</name>
    <dbReference type="NCBI Taxonomy" id="2655001"/>
    <lineage>
        <taxon>Bacteria</taxon>
        <taxon>Bacillati</taxon>
        <taxon>Bacillota</taxon>
        <taxon>Clostridia</taxon>
        <taxon>Eubacteriales</taxon>
        <taxon>Eubacteriaceae</taxon>
        <taxon>Alkalibaculum</taxon>
    </lineage>
</organism>
<dbReference type="Proteomes" id="UP000440004">
    <property type="component" value="Unassembled WGS sequence"/>
</dbReference>
<accession>A0A6A7KCM8</accession>
<comment type="caution">
    <text evidence="1">The sequence shown here is derived from an EMBL/GenBank/DDBJ whole genome shotgun (WGS) entry which is preliminary data.</text>
</comment>
<protein>
    <submittedName>
        <fullName evidence="1">Spermidine/putrescine ABC transporter ATP-binding protein</fullName>
    </submittedName>
</protein>
<sequence>MFVFYPALTGTKTPASRFKDDKKLSGRLSACKSRIGSTNIQ</sequence>
<evidence type="ECO:0000313" key="2">
    <source>
        <dbReference type="Proteomes" id="UP000440004"/>
    </source>
</evidence>